<keyword evidence="6" id="KW-1185">Reference proteome</keyword>
<dbReference type="Pfam" id="PF01717">
    <property type="entry name" value="Meth_synt_2"/>
    <property type="match status" value="1"/>
</dbReference>
<name>A0ABZ1BWT4_9FIRM</name>
<protein>
    <recommendedName>
        <fullName evidence="4">Cobalamin-independent methionine synthase MetE C-terminal/archaeal domain-containing protein</fullName>
    </recommendedName>
</protein>
<evidence type="ECO:0000256" key="2">
    <source>
        <dbReference type="ARBA" id="ARBA00022723"/>
    </source>
</evidence>
<evidence type="ECO:0000256" key="3">
    <source>
        <dbReference type="ARBA" id="ARBA00022833"/>
    </source>
</evidence>
<reference evidence="5 6" key="1">
    <citation type="journal article" date="2024" name="Front. Microbiol.">
        <title>Novel thermophilic genera Geochorda gen. nov. and Carboxydochorda gen. nov. from the deep terrestrial subsurface reveal the ecophysiological diversity in the class Limnochordia.</title>
        <authorList>
            <person name="Karnachuk O.V."/>
            <person name="Lukina A.P."/>
            <person name="Avakyan M.R."/>
            <person name="Kadnikov V.V."/>
            <person name="Begmatov S."/>
            <person name="Beletsky A.V."/>
            <person name="Vlasova K.G."/>
            <person name="Novikov A.A."/>
            <person name="Shcherbakova V.A."/>
            <person name="Mardanov A.V."/>
            <person name="Ravin N.V."/>
        </authorList>
    </citation>
    <scope>NUCLEOTIDE SEQUENCE [LARGE SCALE GENOMIC DNA]</scope>
    <source>
        <strain evidence="5 6">L945</strain>
    </source>
</reference>
<comment type="cofactor">
    <cofactor evidence="1">
        <name>Zn(2+)</name>
        <dbReference type="ChEBI" id="CHEBI:29105"/>
    </cofactor>
</comment>
<dbReference type="InterPro" id="IPR002629">
    <property type="entry name" value="Met_Synth_C/arc"/>
</dbReference>
<evidence type="ECO:0000259" key="4">
    <source>
        <dbReference type="Pfam" id="PF01717"/>
    </source>
</evidence>
<proteinExistence type="predicted"/>
<keyword evidence="3" id="KW-0862">Zinc</keyword>
<keyword evidence="2" id="KW-0479">Metal-binding</keyword>
<evidence type="ECO:0000313" key="5">
    <source>
        <dbReference type="EMBL" id="WRP17058.1"/>
    </source>
</evidence>
<dbReference type="Proteomes" id="UP001332192">
    <property type="component" value="Chromosome"/>
</dbReference>
<feature type="domain" description="Cobalamin-independent methionine synthase MetE C-terminal/archaeal" evidence="4">
    <location>
        <begin position="2"/>
        <end position="320"/>
    </location>
</feature>
<evidence type="ECO:0000313" key="6">
    <source>
        <dbReference type="Proteomes" id="UP001332192"/>
    </source>
</evidence>
<dbReference type="SUPFAM" id="SSF51726">
    <property type="entry name" value="UROD/MetE-like"/>
    <property type="match status" value="1"/>
</dbReference>
<dbReference type="EMBL" id="CP141615">
    <property type="protein sequence ID" value="WRP17058.1"/>
    <property type="molecule type" value="Genomic_DNA"/>
</dbReference>
<dbReference type="InterPro" id="IPR038071">
    <property type="entry name" value="UROD/MetE-like_sf"/>
</dbReference>
<gene>
    <name evidence="5" type="ORF">U7230_13365</name>
</gene>
<dbReference type="Gene3D" id="3.20.20.210">
    <property type="match status" value="1"/>
</dbReference>
<dbReference type="RefSeq" id="WP_324716330.1">
    <property type="nucleotide sequence ID" value="NZ_CP141615.1"/>
</dbReference>
<sequence length="329" mass="36080">MQVTVIGSYPKLPEAGGGPNIRRAIHQFEAGQISLRQLEEVMLQTVERVIREQEEAGVDLVTDGQVRWDDLVTPFARDLGSVEIGGLVRFFDNNVYYRRPVVKGRVWWRGSSLAHEVRQAAAMARKALKVALPGPLTFVKLSVNEHYRSWQDLAMDVAQALQLEARALVEAGARAIQFDEPSLLFDANDEEWRVAAEALREAARDLDVPVTVATYFRDGAGVVDRLAALDMVDVVGLDLASGPDLAGYLAVHGFPRAVNLGLVNGREWRLEQPGELARTIEAVARHMGMDRISVSPNCGLEFLPQSRALAKLRVLKEAADLAVGAAARG</sequence>
<accession>A0ABZ1BWT4</accession>
<evidence type="ECO:0000256" key="1">
    <source>
        <dbReference type="ARBA" id="ARBA00001947"/>
    </source>
</evidence>
<dbReference type="PANTHER" id="PTHR30519">
    <property type="entry name" value="5-METHYLTETRAHYDROPTEROYLTRIGLUTAMATE--HOMOCYSTEINE METHYLTRANSFERASE"/>
    <property type="match status" value="1"/>
</dbReference>
<organism evidence="5 6">
    <name type="scientific">Carboxydichorda subterranea</name>
    <dbReference type="NCBI Taxonomy" id="3109565"/>
    <lineage>
        <taxon>Bacteria</taxon>
        <taxon>Bacillati</taxon>
        <taxon>Bacillota</taxon>
        <taxon>Limnochordia</taxon>
        <taxon>Limnochordales</taxon>
        <taxon>Geochordaceae</taxon>
        <taxon>Carboxydichorda</taxon>
    </lineage>
</organism>